<dbReference type="OrthoDB" id="1936908at2759"/>
<evidence type="ECO:0000313" key="2">
    <source>
        <dbReference type="EMBL" id="KAF0904364.1"/>
    </source>
</evidence>
<organism evidence="2 3">
    <name type="scientific">Oryza meyeriana var. granulata</name>
    <dbReference type="NCBI Taxonomy" id="110450"/>
    <lineage>
        <taxon>Eukaryota</taxon>
        <taxon>Viridiplantae</taxon>
        <taxon>Streptophyta</taxon>
        <taxon>Embryophyta</taxon>
        <taxon>Tracheophyta</taxon>
        <taxon>Spermatophyta</taxon>
        <taxon>Magnoliopsida</taxon>
        <taxon>Liliopsida</taxon>
        <taxon>Poales</taxon>
        <taxon>Poaceae</taxon>
        <taxon>BOP clade</taxon>
        <taxon>Oryzoideae</taxon>
        <taxon>Oryzeae</taxon>
        <taxon>Oryzinae</taxon>
        <taxon>Oryza</taxon>
        <taxon>Oryza meyeriana</taxon>
    </lineage>
</organism>
<feature type="region of interest" description="Disordered" evidence="1">
    <location>
        <begin position="77"/>
        <end position="124"/>
    </location>
</feature>
<feature type="non-terminal residue" evidence="2">
    <location>
        <position position="1"/>
    </location>
</feature>
<accession>A0A6G1CWR6</accession>
<evidence type="ECO:0008006" key="4">
    <source>
        <dbReference type="Google" id="ProtNLM"/>
    </source>
</evidence>
<evidence type="ECO:0000313" key="3">
    <source>
        <dbReference type="Proteomes" id="UP000479710"/>
    </source>
</evidence>
<feature type="compositionally biased region" description="Basic residues" evidence="1">
    <location>
        <begin position="96"/>
        <end position="108"/>
    </location>
</feature>
<gene>
    <name evidence="2" type="ORF">E2562_033570</name>
</gene>
<reference evidence="2 3" key="1">
    <citation type="submission" date="2019-11" db="EMBL/GenBank/DDBJ databases">
        <title>Whole genome sequence of Oryza granulata.</title>
        <authorList>
            <person name="Li W."/>
        </authorList>
    </citation>
    <scope>NUCLEOTIDE SEQUENCE [LARGE SCALE GENOMIC DNA]</scope>
    <source>
        <strain evidence="3">cv. Menghai</strain>
        <tissue evidence="2">Leaf</tissue>
    </source>
</reference>
<keyword evidence="3" id="KW-1185">Reference proteome</keyword>
<sequence>DKKTVAEYEIGFNQIVRFVPHVAHDEVEKARQFRQGLKLAIRHMLGTFTITDFHSMVEQALGVEMQLMYTANLYKSTGGEQSRSQGDGKGHSGGLSHKKGKSQRHHAYRGSSTQSRTLGGTTPQYRAISKHGMGMMMAVPPSILVPVPPTHQYLLPPSDIPPVPIPQYRAFWLPHATTPSTPVVPWVPALAAPTVGASSSTSVLGVYAMPSADSIDRGDVVTGLAMQSIGEAIVKTISLQAPSGQEVIFQGSGLKYTLYALSLATRP</sequence>
<proteinExistence type="predicted"/>
<feature type="compositionally biased region" description="Polar residues" evidence="1">
    <location>
        <begin position="110"/>
        <end position="124"/>
    </location>
</feature>
<evidence type="ECO:0000256" key="1">
    <source>
        <dbReference type="SAM" id="MobiDB-lite"/>
    </source>
</evidence>
<dbReference type="Proteomes" id="UP000479710">
    <property type="component" value="Unassembled WGS sequence"/>
</dbReference>
<comment type="caution">
    <text evidence="2">The sequence shown here is derived from an EMBL/GenBank/DDBJ whole genome shotgun (WGS) entry which is preliminary data.</text>
</comment>
<protein>
    <recommendedName>
        <fullName evidence="4">Retrotransposon gag domain-containing protein</fullName>
    </recommendedName>
</protein>
<name>A0A6G1CWR6_9ORYZ</name>
<dbReference type="EMBL" id="SPHZ02000008">
    <property type="protein sequence ID" value="KAF0904364.1"/>
    <property type="molecule type" value="Genomic_DNA"/>
</dbReference>
<dbReference type="AlphaFoldDB" id="A0A6G1CWR6"/>